<dbReference type="PANTHER" id="PTHR46730">
    <property type="entry name" value="POLYCYSTIN-1"/>
    <property type="match status" value="1"/>
</dbReference>
<keyword evidence="4 7" id="KW-1133">Transmembrane helix</keyword>
<feature type="compositionally biased region" description="Polar residues" evidence="6">
    <location>
        <begin position="1163"/>
        <end position="1173"/>
    </location>
</feature>
<keyword evidence="10" id="KW-1185">Reference proteome</keyword>
<evidence type="ECO:0000256" key="3">
    <source>
        <dbReference type="ARBA" id="ARBA00022737"/>
    </source>
</evidence>
<proteinExistence type="predicted"/>
<evidence type="ECO:0000256" key="4">
    <source>
        <dbReference type="ARBA" id="ARBA00022989"/>
    </source>
</evidence>
<evidence type="ECO:0000256" key="5">
    <source>
        <dbReference type="ARBA" id="ARBA00023136"/>
    </source>
</evidence>
<feature type="domain" description="PKD/REJ-like" evidence="8">
    <location>
        <begin position="451"/>
        <end position="709"/>
    </location>
</feature>
<dbReference type="Pfam" id="PF02010">
    <property type="entry name" value="REJ"/>
    <property type="match status" value="1"/>
</dbReference>
<organism evidence="9 10">
    <name type="scientific">Ostreobium quekettii</name>
    <dbReference type="NCBI Taxonomy" id="121088"/>
    <lineage>
        <taxon>Eukaryota</taxon>
        <taxon>Viridiplantae</taxon>
        <taxon>Chlorophyta</taxon>
        <taxon>core chlorophytes</taxon>
        <taxon>Ulvophyceae</taxon>
        <taxon>TCBD clade</taxon>
        <taxon>Bryopsidales</taxon>
        <taxon>Ostreobineae</taxon>
        <taxon>Ostreobiaceae</taxon>
        <taxon>Ostreobium</taxon>
    </lineage>
</organism>
<feature type="region of interest" description="Disordered" evidence="6">
    <location>
        <begin position="1275"/>
        <end position="1295"/>
    </location>
</feature>
<gene>
    <name evidence="9" type="ORF">OSTQU699_LOCUS3156</name>
</gene>
<dbReference type="InterPro" id="IPR002859">
    <property type="entry name" value="PKD/REJ-like"/>
</dbReference>
<evidence type="ECO:0000256" key="1">
    <source>
        <dbReference type="ARBA" id="ARBA00004370"/>
    </source>
</evidence>
<comment type="caution">
    <text evidence="9">The sequence shown here is derived from an EMBL/GenBank/DDBJ whole genome shotgun (WGS) entry which is preliminary data.</text>
</comment>
<dbReference type="PANTHER" id="PTHR46730:SF1">
    <property type="entry name" value="PLAT DOMAIN-CONTAINING PROTEIN"/>
    <property type="match status" value="1"/>
</dbReference>
<dbReference type="Proteomes" id="UP000708148">
    <property type="component" value="Unassembled WGS sequence"/>
</dbReference>
<feature type="region of interest" description="Disordered" evidence="6">
    <location>
        <begin position="1126"/>
        <end position="1173"/>
    </location>
</feature>
<dbReference type="OrthoDB" id="540623at2759"/>
<accession>A0A8S1J2I3</accession>
<evidence type="ECO:0000313" key="9">
    <source>
        <dbReference type="EMBL" id="CAD7697795.1"/>
    </source>
</evidence>
<sequence length="1341" mass="139756">MLGACREDCTLNGTDVPVDLCAGGSDVQAVLDGSPAPPSPEADAVDASLCSVADDCSSTEYCSFSETAAQCTCSASTGRDLCVSRGKCTDWCDQYAAQLEEFNSRFTACSADGDCGDGETCNLGLASSCQTMTCSAGTGVAIESCDGICVPANRNMASAKFGDSGSTIEVTLNFAALSTGFACSDAFDAATVTSLGAAFCFVSGKTLTVMLRGGADIVAGDTLTLGDGQTRLVDILPQANPFTGGVTLSNCDNCVTPIVACVYSPVMSAGCGSSIPDAVFDATYSLDTAGRSLTFGWSLDTSSCYATTADPTTFTTHSDCDGLKTLLEAEQTGTFVLAGSDIDALTPGTYKFTVTATNFLGQDAPLDVQVLRASSPVPMVSIVGDSVQRFMLSRGTKVSAFIDTTSVCDGYKVDYKWVSIDSPLWSAIPADGVPSKDLLLKPPIAGQAEYPYKLRMTADLKNANGEVQGSSSTEVTLRPFGSDVRAYCEGPAGDVLLDGDITLDASKSLDPDDPFNQVQSFAYEWSCSLEDGSPCFSGKTGPKSATGTTVVLGPDSLTANVRKYHLYTVTVSKKEQGPEDGDPVVVRKASAMCIFRPQDASSPMPTGKAVMDCGDLPCPARVNPTEIVVLKVTDLKYADTTVSWSSSAINDLSSMTVGGVNNAVLFIKPDMLEGGAEYQFVATLSRGGEQGETVVPFATNAAPFCGRADGQCFTLSVDDPCEFPTCQVVATAKEFADDQPGMVYEFYWLSNTGFEVDTAQLDAAAEEMQKAIDSGCTTCVMKGALKTVFFLRYAGNGRRRSLLQAVSNEVVIATTGETAQQVLDQIPATAEEIDLDSYKSSQGVLAGIARDGNLAGNMTEKVLAAVKVGLTAQDYASSPATPSQAQEVVDIVADALAKHSRGEGALSSAMFYQLMKDNVALISKLACLTATAGSGAVSTSSMETDAVKLIGMTCAKEAPATMVGMTFSAGVASEASAARRRLLEGAAVPKVTVPEGFHPDCGDGCPDTATLSLEFYEDPAAHLNLTGAPIAPVGATNLEILTGVLSMWMTGNGATELCPRGECNMTARIPVDASLYDLSKTTECMLIEDGRLVGLAGGSIKFAGYEGTYAACNTTKLGEMLVVQYTEPEPEPEPEPIPLPEPEPVPEPPPTGENETSTPPPTDNGTQPAPPTNQVRVELTFDGALAELENDAEFRNGIVRQIRTYATPEGGTPPSVTIIGMRSGSVIVDVAIEFAQSSSNRDIVEFVDTLENDAGAVFTDTAFTNAYGMPTVEITDTDNITMPPPPAPKEEDDGGGVNIGVVAGATIGGVVGLAAIIVGIWMCCRKARYSQQPSGGGYEPA</sequence>
<dbReference type="GO" id="GO:0006816">
    <property type="term" value="P:calcium ion transport"/>
    <property type="evidence" value="ECO:0007669"/>
    <property type="project" value="TreeGrafter"/>
</dbReference>
<keyword evidence="2 7" id="KW-0812">Transmembrane</keyword>
<reference evidence="9" key="1">
    <citation type="submission" date="2020-12" db="EMBL/GenBank/DDBJ databases">
        <authorList>
            <person name="Iha C."/>
        </authorList>
    </citation>
    <scope>NUCLEOTIDE SEQUENCE</scope>
</reference>
<dbReference type="EMBL" id="CAJHUC010000713">
    <property type="protein sequence ID" value="CAD7697795.1"/>
    <property type="molecule type" value="Genomic_DNA"/>
</dbReference>
<dbReference type="GO" id="GO:0005886">
    <property type="term" value="C:plasma membrane"/>
    <property type="evidence" value="ECO:0007669"/>
    <property type="project" value="TreeGrafter"/>
</dbReference>
<name>A0A8S1J2I3_9CHLO</name>
<keyword evidence="3" id="KW-0677">Repeat</keyword>
<protein>
    <recommendedName>
        <fullName evidence="8">PKD/REJ-like domain-containing protein</fullName>
    </recommendedName>
</protein>
<keyword evidence="5 7" id="KW-0472">Membrane</keyword>
<evidence type="ECO:0000313" key="10">
    <source>
        <dbReference type="Proteomes" id="UP000708148"/>
    </source>
</evidence>
<evidence type="ECO:0000256" key="6">
    <source>
        <dbReference type="SAM" id="MobiDB-lite"/>
    </source>
</evidence>
<evidence type="ECO:0000259" key="8">
    <source>
        <dbReference type="Pfam" id="PF02010"/>
    </source>
</evidence>
<evidence type="ECO:0000256" key="2">
    <source>
        <dbReference type="ARBA" id="ARBA00022692"/>
    </source>
</evidence>
<feature type="transmembrane region" description="Helical" evidence="7">
    <location>
        <begin position="1299"/>
        <end position="1324"/>
    </location>
</feature>
<comment type="subcellular location">
    <subcellularLocation>
        <location evidence="1">Membrane</location>
    </subcellularLocation>
</comment>
<dbReference type="GO" id="GO:0005261">
    <property type="term" value="F:monoatomic cation channel activity"/>
    <property type="evidence" value="ECO:0007669"/>
    <property type="project" value="TreeGrafter"/>
</dbReference>
<evidence type="ECO:0000256" key="7">
    <source>
        <dbReference type="SAM" id="Phobius"/>
    </source>
</evidence>
<feature type="compositionally biased region" description="Pro residues" evidence="6">
    <location>
        <begin position="1135"/>
        <end position="1151"/>
    </location>
</feature>